<keyword evidence="4" id="KW-0282">Flagellum</keyword>
<keyword evidence="3" id="KW-0694">RNA-binding</keyword>
<organism evidence="4 5">
    <name type="scientific">Microvirga tunisiensis</name>
    <dbReference type="NCBI Taxonomy" id="2108360"/>
    <lineage>
        <taxon>Bacteria</taxon>
        <taxon>Pseudomonadati</taxon>
        <taxon>Pseudomonadota</taxon>
        <taxon>Alphaproteobacteria</taxon>
        <taxon>Hyphomicrobiales</taxon>
        <taxon>Methylobacteriaceae</taxon>
        <taxon>Microvirga</taxon>
    </lineage>
</organism>
<dbReference type="NCBIfam" id="NF001995">
    <property type="entry name" value="PRK00794.1-1"/>
    <property type="match status" value="1"/>
</dbReference>
<evidence type="ECO:0000256" key="2">
    <source>
        <dbReference type="ARBA" id="ARBA00022795"/>
    </source>
</evidence>
<evidence type="ECO:0000313" key="5">
    <source>
        <dbReference type="Proteomes" id="UP000403266"/>
    </source>
</evidence>
<evidence type="ECO:0000256" key="1">
    <source>
        <dbReference type="ARBA" id="ARBA00022491"/>
    </source>
</evidence>
<comment type="caution">
    <text evidence="4">The sequence shown here is derived from an EMBL/GenBank/DDBJ whole genome shotgun (WGS) entry which is preliminary data.</text>
</comment>
<name>A0A5N7MUG9_9HYPH</name>
<evidence type="ECO:0000313" key="4">
    <source>
        <dbReference type="EMBL" id="MPR30622.1"/>
    </source>
</evidence>
<dbReference type="GO" id="GO:0006402">
    <property type="term" value="P:mRNA catabolic process"/>
    <property type="evidence" value="ECO:0007669"/>
    <property type="project" value="InterPro"/>
</dbReference>
<protein>
    <submittedName>
        <fullName evidence="4">Flagellar biosynthesis repressor FlbT</fullName>
    </submittedName>
</protein>
<dbReference type="InterPro" id="IPR009967">
    <property type="entry name" value="Flagellum_FlbT"/>
</dbReference>
<dbReference type="OrthoDB" id="7932924at2"/>
<dbReference type="GO" id="GO:0044781">
    <property type="term" value="P:bacterial-type flagellum organization"/>
    <property type="evidence" value="ECO:0007669"/>
    <property type="project" value="UniProtKB-KW"/>
</dbReference>
<keyword evidence="5" id="KW-1185">Reference proteome</keyword>
<gene>
    <name evidence="4" type="primary">flbT</name>
    <name evidence="4" type="ORF">FS320_37960</name>
</gene>
<reference evidence="4 5" key="1">
    <citation type="journal article" date="2019" name="Syst. Appl. Microbiol.">
        <title>Microvirga tunisiensis sp. nov., a root nodule symbiotic bacterium isolated from Lupinus micranthus and L. luteus grown in Northern Tunisia.</title>
        <authorList>
            <person name="Msaddak A."/>
            <person name="Rejili M."/>
            <person name="Duran D."/>
            <person name="Mars M."/>
            <person name="Palacios J.M."/>
            <person name="Ruiz-Argueso T."/>
            <person name="Rey L."/>
            <person name="Imperial J."/>
        </authorList>
    </citation>
    <scope>NUCLEOTIDE SEQUENCE [LARGE SCALE GENOMIC DNA]</scope>
    <source>
        <strain evidence="4 5">Lmie10</strain>
    </source>
</reference>
<keyword evidence="4" id="KW-0966">Cell projection</keyword>
<dbReference type="GO" id="GO:1902209">
    <property type="term" value="P:negative regulation of bacterial-type flagellum assembly"/>
    <property type="evidence" value="ECO:0007669"/>
    <property type="project" value="InterPro"/>
</dbReference>
<dbReference type="RefSeq" id="WP_152717445.1">
    <property type="nucleotide sequence ID" value="NZ_VOSJ01000433.1"/>
</dbReference>
<keyword evidence="1" id="KW-0678">Repressor</keyword>
<dbReference type="Proteomes" id="UP000403266">
    <property type="component" value="Unassembled WGS sequence"/>
</dbReference>
<dbReference type="Pfam" id="PF07378">
    <property type="entry name" value="FlbT"/>
    <property type="match status" value="1"/>
</dbReference>
<dbReference type="EMBL" id="VOSK01000409">
    <property type="protein sequence ID" value="MPR30622.1"/>
    <property type="molecule type" value="Genomic_DNA"/>
</dbReference>
<dbReference type="GO" id="GO:0048027">
    <property type="term" value="F:mRNA 5'-UTR binding"/>
    <property type="evidence" value="ECO:0007669"/>
    <property type="project" value="InterPro"/>
</dbReference>
<proteinExistence type="predicted"/>
<evidence type="ECO:0000256" key="3">
    <source>
        <dbReference type="ARBA" id="ARBA00022884"/>
    </source>
</evidence>
<dbReference type="PIRSF" id="PIRSF009533">
    <property type="entry name" value="FlbT"/>
    <property type="match status" value="1"/>
</dbReference>
<sequence length="140" mass="15379">MKAKMRFSLKAGERIFINGAVLTVSQKVTLSLLNEARFLLESHVLQVTEATTPMRQLYFVVQSLLINPQEAGKVMGAFRKLHDALLQVTTDEAVKDTLGKVGDLVEADRTFEALKAIRTLFEPIEAHQSAPAESAVVQAA</sequence>
<keyword evidence="4" id="KW-0969">Cilium</keyword>
<keyword evidence="2" id="KW-1005">Bacterial flagellum biogenesis</keyword>
<accession>A0A5N7MUG9</accession>
<dbReference type="AlphaFoldDB" id="A0A5N7MUG9"/>